<dbReference type="HOGENOM" id="CLU_2670569_0_0_1"/>
<dbReference type="InParanoid" id="A0A0C2SND1"/>
<evidence type="ECO:0000313" key="1">
    <source>
        <dbReference type="EMBL" id="KIL64740.1"/>
    </source>
</evidence>
<dbReference type="EMBL" id="KN818247">
    <property type="protein sequence ID" value="KIL64740.1"/>
    <property type="molecule type" value="Genomic_DNA"/>
</dbReference>
<reference evidence="1 2" key="1">
    <citation type="submission" date="2014-04" db="EMBL/GenBank/DDBJ databases">
        <title>Evolutionary Origins and Diversification of the Mycorrhizal Mutualists.</title>
        <authorList>
            <consortium name="DOE Joint Genome Institute"/>
            <consortium name="Mycorrhizal Genomics Consortium"/>
            <person name="Kohler A."/>
            <person name="Kuo A."/>
            <person name="Nagy L.G."/>
            <person name="Floudas D."/>
            <person name="Copeland A."/>
            <person name="Barry K.W."/>
            <person name="Cichocki N."/>
            <person name="Veneault-Fourrey C."/>
            <person name="LaButti K."/>
            <person name="Lindquist E.A."/>
            <person name="Lipzen A."/>
            <person name="Lundell T."/>
            <person name="Morin E."/>
            <person name="Murat C."/>
            <person name="Riley R."/>
            <person name="Ohm R."/>
            <person name="Sun H."/>
            <person name="Tunlid A."/>
            <person name="Henrissat B."/>
            <person name="Grigoriev I.V."/>
            <person name="Hibbett D.S."/>
            <person name="Martin F."/>
        </authorList>
    </citation>
    <scope>NUCLEOTIDE SEQUENCE [LARGE SCALE GENOMIC DNA]</scope>
    <source>
        <strain evidence="1 2">Koide BX008</strain>
    </source>
</reference>
<sequence>MTTVRINLSTGGWAFVTSTCAFWCRVGAVVEMWVQAVTNNKENTLVFQAKFIEWRFIAIRCSTFAVSARITLHGE</sequence>
<gene>
    <name evidence="1" type="ORF">M378DRAFT_573362</name>
</gene>
<protein>
    <submittedName>
        <fullName evidence="1">Uncharacterized protein</fullName>
    </submittedName>
</protein>
<name>A0A0C2SND1_AMAMK</name>
<organism evidence="1 2">
    <name type="scientific">Amanita muscaria (strain Koide BX008)</name>
    <dbReference type="NCBI Taxonomy" id="946122"/>
    <lineage>
        <taxon>Eukaryota</taxon>
        <taxon>Fungi</taxon>
        <taxon>Dikarya</taxon>
        <taxon>Basidiomycota</taxon>
        <taxon>Agaricomycotina</taxon>
        <taxon>Agaricomycetes</taxon>
        <taxon>Agaricomycetidae</taxon>
        <taxon>Agaricales</taxon>
        <taxon>Pluteineae</taxon>
        <taxon>Amanitaceae</taxon>
        <taxon>Amanita</taxon>
    </lineage>
</organism>
<dbReference type="Proteomes" id="UP000054549">
    <property type="component" value="Unassembled WGS sequence"/>
</dbReference>
<dbReference type="AlphaFoldDB" id="A0A0C2SND1"/>
<proteinExistence type="predicted"/>
<evidence type="ECO:0000313" key="2">
    <source>
        <dbReference type="Proteomes" id="UP000054549"/>
    </source>
</evidence>
<keyword evidence="2" id="KW-1185">Reference proteome</keyword>
<accession>A0A0C2SND1</accession>